<dbReference type="InterPro" id="IPR036179">
    <property type="entry name" value="Ig-like_dom_sf"/>
</dbReference>
<dbReference type="Proteomes" id="UP001292094">
    <property type="component" value="Unassembled WGS sequence"/>
</dbReference>
<dbReference type="Gene3D" id="2.60.40.10">
    <property type="entry name" value="Immunoglobulins"/>
    <property type="match status" value="1"/>
</dbReference>
<evidence type="ECO:0000313" key="2">
    <source>
        <dbReference type="EMBL" id="KAK4290222.1"/>
    </source>
</evidence>
<dbReference type="InterPro" id="IPR007110">
    <property type="entry name" value="Ig-like_dom"/>
</dbReference>
<dbReference type="AlphaFoldDB" id="A0AAE1TM11"/>
<name>A0AAE1TM11_9EUCA</name>
<gene>
    <name evidence="2" type="ORF">Pmani_036865</name>
</gene>
<sequence>MQGRVVVVGGRRWRRDNSSLVVTPVRRQDAGLYTCLASNSEGDGPSNAVHLKVARE</sequence>
<protein>
    <recommendedName>
        <fullName evidence="1">Ig-like domain-containing protein</fullName>
    </recommendedName>
</protein>
<dbReference type="EMBL" id="JAWZYT010005565">
    <property type="protein sequence ID" value="KAK4290222.1"/>
    <property type="molecule type" value="Genomic_DNA"/>
</dbReference>
<dbReference type="PROSITE" id="PS50835">
    <property type="entry name" value="IG_LIKE"/>
    <property type="match status" value="1"/>
</dbReference>
<evidence type="ECO:0000259" key="1">
    <source>
        <dbReference type="PROSITE" id="PS50835"/>
    </source>
</evidence>
<keyword evidence="3" id="KW-1185">Reference proteome</keyword>
<dbReference type="Pfam" id="PF00047">
    <property type="entry name" value="ig"/>
    <property type="match status" value="1"/>
</dbReference>
<dbReference type="InterPro" id="IPR013783">
    <property type="entry name" value="Ig-like_fold"/>
</dbReference>
<dbReference type="SUPFAM" id="SSF48726">
    <property type="entry name" value="Immunoglobulin"/>
    <property type="match status" value="1"/>
</dbReference>
<reference evidence="2" key="1">
    <citation type="submission" date="2023-11" db="EMBL/GenBank/DDBJ databases">
        <title>Genome assemblies of two species of porcelain crab, Petrolisthes cinctipes and Petrolisthes manimaculis (Anomura: Porcellanidae).</title>
        <authorList>
            <person name="Angst P."/>
        </authorList>
    </citation>
    <scope>NUCLEOTIDE SEQUENCE</scope>
    <source>
        <strain evidence="2">PB745_02</strain>
        <tissue evidence="2">Gill</tissue>
    </source>
</reference>
<comment type="caution">
    <text evidence="2">The sequence shown here is derived from an EMBL/GenBank/DDBJ whole genome shotgun (WGS) entry which is preliminary data.</text>
</comment>
<evidence type="ECO:0000313" key="3">
    <source>
        <dbReference type="Proteomes" id="UP001292094"/>
    </source>
</evidence>
<proteinExistence type="predicted"/>
<dbReference type="InterPro" id="IPR013151">
    <property type="entry name" value="Immunoglobulin_dom"/>
</dbReference>
<feature type="domain" description="Ig-like" evidence="1">
    <location>
        <begin position="12"/>
        <end position="52"/>
    </location>
</feature>
<accession>A0AAE1TM11</accession>
<organism evidence="2 3">
    <name type="scientific">Petrolisthes manimaculis</name>
    <dbReference type="NCBI Taxonomy" id="1843537"/>
    <lineage>
        <taxon>Eukaryota</taxon>
        <taxon>Metazoa</taxon>
        <taxon>Ecdysozoa</taxon>
        <taxon>Arthropoda</taxon>
        <taxon>Crustacea</taxon>
        <taxon>Multicrustacea</taxon>
        <taxon>Malacostraca</taxon>
        <taxon>Eumalacostraca</taxon>
        <taxon>Eucarida</taxon>
        <taxon>Decapoda</taxon>
        <taxon>Pleocyemata</taxon>
        <taxon>Anomura</taxon>
        <taxon>Galatheoidea</taxon>
        <taxon>Porcellanidae</taxon>
        <taxon>Petrolisthes</taxon>
    </lineage>
</organism>